<organism evidence="19 20">
    <name type="scientific">Penicillium salamii</name>
    <dbReference type="NCBI Taxonomy" id="1612424"/>
    <lineage>
        <taxon>Eukaryota</taxon>
        <taxon>Fungi</taxon>
        <taxon>Dikarya</taxon>
        <taxon>Ascomycota</taxon>
        <taxon>Pezizomycotina</taxon>
        <taxon>Eurotiomycetes</taxon>
        <taxon>Eurotiomycetidae</taxon>
        <taxon>Eurotiales</taxon>
        <taxon>Aspergillaceae</taxon>
        <taxon>Penicillium</taxon>
    </lineage>
</organism>
<feature type="compositionally biased region" description="Basic and acidic residues" evidence="17">
    <location>
        <begin position="216"/>
        <end position="229"/>
    </location>
</feature>
<keyword evidence="9" id="KW-0509">mRNA transport</keyword>
<dbReference type="Proteomes" id="UP001152592">
    <property type="component" value="Unassembled WGS sequence"/>
</dbReference>
<evidence type="ECO:0000256" key="9">
    <source>
        <dbReference type="ARBA" id="ARBA00022816"/>
    </source>
</evidence>
<dbReference type="EMBL" id="CAJVPD010000055">
    <property type="protein sequence ID" value="CAG8274532.1"/>
    <property type="molecule type" value="Genomic_DNA"/>
</dbReference>
<dbReference type="InterPro" id="IPR018545">
    <property type="entry name" value="Btz_dom"/>
</dbReference>
<dbReference type="SMART" id="SM00291">
    <property type="entry name" value="ZnF_ZZ"/>
    <property type="match status" value="4"/>
</dbReference>
<dbReference type="Gene3D" id="2.60.40.10">
    <property type="entry name" value="Immunoglobulins"/>
    <property type="match status" value="1"/>
</dbReference>
<dbReference type="GO" id="GO:0008380">
    <property type="term" value="P:RNA splicing"/>
    <property type="evidence" value="ECO:0007669"/>
    <property type="project" value="UniProtKB-KW"/>
</dbReference>
<dbReference type="GO" id="GO:0006417">
    <property type="term" value="P:regulation of translation"/>
    <property type="evidence" value="ECO:0007669"/>
    <property type="project" value="UniProtKB-KW"/>
</dbReference>
<dbReference type="GO" id="GO:0008270">
    <property type="term" value="F:zinc ion binding"/>
    <property type="evidence" value="ECO:0007669"/>
    <property type="project" value="UniProtKB-KW"/>
</dbReference>
<feature type="region of interest" description="Disordered" evidence="17">
    <location>
        <begin position="551"/>
        <end position="589"/>
    </location>
</feature>
<dbReference type="GO" id="GO:0035145">
    <property type="term" value="C:exon-exon junction complex"/>
    <property type="evidence" value="ECO:0007669"/>
    <property type="project" value="InterPro"/>
</dbReference>
<feature type="region of interest" description="Disordered" evidence="17">
    <location>
        <begin position="334"/>
        <end position="353"/>
    </location>
</feature>
<keyword evidence="15" id="KW-0539">Nucleus</keyword>
<comment type="subcellular location">
    <subcellularLocation>
        <location evidence="2">Cytoplasm</location>
    </subcellularLocation>
    <subcellularLocation>
        <location evidence="1">Nucleus</location>
    </subcellularLocation>
</comment>
<evidence type="ECO:0000256" key="2">
    <source>
        <dbReference type="ARBA" id="ARBA00004496"/>
    </source>
</evidence>
<reference evidence="19" key="1">
    <citation type="submission" date="2021-07" db="EMBL/GenBank/DDBJ databases">
        <authorList>
            <person name="Branca A.L. A."/>
        </authorList>
    </citation>
    <scope>NUCLEOTIDE SEQUENCE</scope>
</reference>
<feature type="compositionally biased region" description="Acidic residues" evidence="17">
    <location>
        <begin position="19"/>
        <end position="35"/>
    </location>
</feature>
<feature type="compositionally biased region" description="Low complexity" evidence="17">
    <location>
        <begin position="247"/>
        <end position="258"/>
    </location>
</feature>
<feature type="compositionally biased region" description="Basic residues" evidence="17">
    <location>
        <begin position="1"/>
        <end position="15"/>
    </location>
</feature>
<dbReference type="Pfam" id="PF16158">
    <property type="entry name" value="N_BRCA1_IG"/>
    <property type="match status" value="1"/>
</dbReference>
<evidence type="ECO:0000256" key="13">
    <source>
        <dbReference type="ARBA" id="ARBA00023161"/>
    </source>
</evidence>
<feature type="region of interest" description="Disordered" evidence="17">
    <location>
        <begin position="485"/>
        <end position="507"/>
    </location>
</feature>
<dbReference type="GO" id="GO:0006397">
    <property type="term" value="P:mRNA processing"/>
    <property type="evidence" value="ECO:0007669"/>
    <property type="project" value="UniProtKB-KW"/>
</dbReference>
<feature type="domain" description="ZZ-type" evidence="18">
    <location>
        <begin position="1020"/>
        <end position="1072"/>
    </location>
</feature>
<evidence type="ECO:0000256" key="10">
    <source>
        <dbReference type="ARBA" id="ARBA00022833"/>
    </source>
</evidence>
<dbReference type="InterPro" id="IPR013783">
    <property type="entry name" value="Ig-like_fold"/>
</dbReference>
<dbReference type="Pfam" id="PF00569">
    <property type="entry name" value="ZZ"/>
    <property type="match status" value="2"/>
</dbReference>
<evidence type="ECO:0000256" key="12">
    <source>
        <dbReference type="ARBA" id="ARBA00022884"/>
    </source>
</evidence>
<keyword evidence="4" id="KW-0813">Transport</keyword>
<dbReference type="GO" id="GO:0005737">
    <property type="term" value="C:cytoplasm"/>
    <property type="evidence" value="ECO:0007669"/>
    <property type="project" value="UniProtKB-SubCell"/>
</dbReference>
<evidence type="ECO:0000256" key="4">
    <source>
        <dbReference type="ARBA" id="ARBA00022448"/>
    </source>
</evidence>
<feature type="compositionally biased region" description="Basic and acidic residues" evidence="17">
    <location>
        <begin position="149"/>
        <end position="160"/>
    </location>
</feature>
<evidence type="ECO:0000256" key="17">
    <source>
        <dbReference type="SAM" id="MobiDB-lite"/>
    </source>
</evidence>
<dbReference type="GO" id="GO:0003729">
    <property type="term" value="F:mRNA binding"/>
    <property type="evidence" value="ECO:0007669"/>
    <property type="project" value="InterPro"/>
</dbReference>
<dbReference type="CDD" id="cd14947">
    <property type="entry name" value="NBR1_like"/>
    <property type="match status" value="1"/>
</dbReference>
<dbReference type="InterPro" id="IPR043145">
    <property type="entry name" value="Znf_ZZ_sf"/>
</dbReference>
<gene>
    <name evidence="19" type="ORF">PSALAMII_LOCUS1246</name>
</gene>
<feature type="region of interest" description="Disordered" evidence="17">
    <location>
        <begin position="1"/>
        <end position="258"/>
    </location>
</feature>
<keyword evidence="13" id="KW-0866">Nonsense-mediated mRNA decay</keyword>
<feature type="domain" description="ZZ-type" evidence="18">
    <location>
        <begin position="949"/>
        <end position="1003"/>
    </location>
</feature>
<feature type="compositionally biased region" description="Acidic residues" evidence="17">
    <location>
        <begin position="43"/>
        <end position="61"/>
    </location>
</feature>
<dbReference type="GO" id="GO:0051028">
    <property type="term" value="P:mRNA transport"/>
    <property type="evidence" value="ECO:0007669"/>
    <property type="project" value="UniProtKB-KW"/>
</dbReference>
<dbReference type="GO" id="GO:0000184">
    <property type="term" value="P:nuclear-transcribed mRNA catabolic process, nonsense-mediated decay"/>
    <property type="evidence" value="ECO:0007669"/>
    <property type="project" value="UniProtKB-KW"/>
</dbReference>
<evidence type="ECO:0000256" key="1">
    <source>
        <dbReference type="ARBA" id="ARBA00004123"/>
    </source>
</evidence>
<dbReference type="InterPro" id="IPR000433">
    <property type="entry name" value="Znf_ZZ"/>
</dbReference>
<keyword evidence="5" id="KW-0963">Cytoplasm</keyword>
<dbReference type="CDD" id="cd02249">
    <property type="entry name" value="ZZ"/>
    <property type="match status" value="1"/>
</dbReference>
<dbReference type="OrthoDB" id="5857104at2759"/>
<dbReference type="PANTHER" id="PTHR20930">
    <property type="entry name" value="OVARIAN CARCINOMA ANTIGEN CA125-RELATED"/>
    <property type="match status" value="1"/>
</dbReference>
<accession>A0A9W4N5Z4</accession>
<dbReference type="Gene3D" id="3.30.60.90">
    <property type="match status" value="4"/>
</dbReference>
<keyword evidence="14" id="KW-0508">mRNA splicing</keyword>
<evidence type="ECO:0000256" key="15">
    <source>
        <dbReference type="ARBA" id="ARBA00023242"/>
    </source>
</evidence>
<evidence type="ECO:0000313" key="19">
    <source>
        <dbReference type="EMBL" id="CAG8274532.1"/>
    </source>
</evidence>
<dbReference type="CDD" id="cd02340">
    <property type="entry name" value="ZZ_NBR1_like"/>
    <property type="match status" value="2"/>
</dbReference>
<keyword evidence="11" id="KW-0810">Translation regulation</keyword>
<evidence type="ECO:0000256" key="6">
    <source>
        <dbReference type="ARBA" id="ARBA00022664"/>
    </source>
</evidence>
<evidence type="ECO:0000256" key="3">
    <source>
        <dbReference type="ARBA" id="ARBA00009548"/>
    </source>
</evidence>
<keyword evidence="6" id="KW-0507">mRNA processing</keyword>
<dbReference type="InterPro" id="IPR032350">
    <property type="entry name" value="Nbr1_FW"/>
</dbReference>
<sequence>MAPPRRHIGASRRKRHEEDGEDEGSMAGDMGDDSLSEGSVDSNQEDEDADGEVSEESEDEAPSSTKNKLVNGNEKKSKRNRSAPPEKRGPKTTVSDTETMLNGLKVSDGNAAEIHLDQPKEQREPQAGRTPSAPPTEPRQNSLASRKRRDNDKYVKEREQNPAFVPTRGSFFLHDKRSTENGNRSSKSKSRPYGLIVDGNSRRSSKADASGGQWAHDLHDTVAGDDKSLQKQTSAIPNPIAPVPTAPRSSPPNRSFSSTTLVGSVPVVVSLPGMASPVHFPAVPKRLHTRLPQHRPPLRRDKPVRISLPSQPPRYIFPSVERSFIFIPRALRPNQVSRGRGGRGGGGGWYSGRRSSYYPNSSYTPSVVSRRSSFGMLPSQDGWPSPAGSVYSRPTIPTEPKPVVRLPPPPRPPVGIPPFGPAMAMPLPHPAYRESRPAPIPMHQPRPQKAVSVADIESPVTFPFPFNPPQPQQEQPFHHQVPLSAHGPHGHEINANGPPSQPSATPLSQIPERAIHAAPFQPYAYQQSGYYPPSYPPSGMYHPSSGPEYTGYNGPVGPGASVPTFPGQQHMPYAAGEQPSQPGTVAHESGGTVYFYDANNPYGGPAPGPGTGPGGVVGMGGMMTPPGAIYYPQPGQCYCLGSCIHFCISSYIMATPAPAHPGPEHLVTVKVLYNESNRRFKLPLKDLKAHVFPRMLRALLGVPADVNVILERYSDSAGSYIRLDCDNIVVYKQLYRAAKAKSKLRIKVSSLDTSPAPVPSEPTLEFNQPRHSYLETVLSPAAPPTIPIFPAVDSVQTPRHETQQSIGQPRLRNFEMESEKHQFPIISHNSPNGMFCIDCNKCGRSIANGHYHCSICENGDYDLCPQCVTAGATCGGDGHWLIKRIVKDGAVTNSTTEIIPPRDHSIEAPVQVKREVITKPVVQVPESVQESIPEPAISSPCLDAAVQGEDKPICNGCCREADESNLVRCNDCEDYDLCLRCLLRDKHGHHPGHTFHLGSDRNFCLKNLITSRCLPGRQFRHAAVCDGCDKRIVGVRHKCLACPDWDFCPECILTASEHHPGHRFVQIYDAIGEAAREHEIHYGIFCDGPLCKNKPAQSYITGVRYKCAVCDDTDFCASCEALPTDHHNHTHPLVKFKTPVRSVTVSTMGDDGSNRAVSLGDQLPPPPSCFQLATPAKEIVEEKTPVVKQEPVEVEDNKPVVKVEPQPPVIESIETEALDQADFKAFFIRDTITDGTKMAPDTMFRQTWTLYNPGPTAWPTGCDVRFVGGDTMFNVDSTHPSSVESIRSAMESNKLPAPVEAGGSADFSVNLRTPSREGSAISYWRLKLPNGMAIGHRLWCDVEVQAASEAETVAEPELTGSAMIFPKLEKESPTSSTLQFEAPAPQAPTLSNSSECDVLDGVESLSLDDADTDAGFLTDEEYDVLDASDQEFLDARQSAN</sequence>
<keyword evidence="12" id="KW-0694">RNA-binding</keyword>
<evidence type="ECO:0000256" key="8">
    <source>
        <dbReference type="ARBA" id="ARBA00022771"/>
    </source>
</evidence>
<dbReference type="SMART" id="SM01044">
    <property type="entry name" value="Btz"/>
    <property type="match status" value="1"/>
</dbReference>
<protein>
    <recommendedName>
        <fullName evidence="18">ZZ-type domain-containing protein</fullName>
    </recommendedName>
</protein>
<evidence type="ECO:0000256" key="7">
    <source>
        <dbReference type="ARBA" id="ARBA00022723"/>
    </source>
</evidence>
<dbReference type="Pfam" id="PF09405">
    <property type="entry name" value="Btz"/>
    <property type="match status" value="1"/>
</dbReference>
<name>A0A9W4N5Z4_9EURO</name>
<keyword evidence="7" id="KW-0479">Metal-binding</keyword>
<evidence type="ECO:0000256" key="16">
    <source>
        <dbReference type="PROSITE-ProRule" id="PRU00228"/>
    </source>
</evidence>
<dbReference type="PROSITE" id="PS50135">
    <property type="entry name" value="ZF_ZZ_2"/>
    <property type="match status" value="2"/>
</dbReference>
<keyword evidence="8 16" id="KW-0863">Zinc-finger</keyword>
<evidence type="ECO:0000256" key="14">
    <source>
        <dbReference type="ARBA" id="ARBA00023187"/>
    </source>
</evidence>
<dbReference type="SUPFAM" id="SSF57850">
    <property type="entry name" value="RING/U-box"/>
    <property type="match status" value="4"/>
</dbReference>
<evidence type="ECO:0000256" key="5">
    <source>
        <dbReference type="ARBA" id="ARBA00022490"/>
    </source>
</evidence>
<keyword evidence="10" id="KW-0862">Zinc</keyword>
<evidence type="ECO:0000256" key="11">
    <source>
        <dbReference type="ARBA" id="ARBA00022845"/>
    </source>
</evidence>
<evidence type="ECO:0000313" key="20">
    <source>
        <dbReference type="Proteomes" id="UP001152592"/>
    </source>
</evidence>
<proteinExistence type="inferred from homology"/>
<evidence type="ECO:0000259" key="18">
    <source>
        <dbReference type="PROSITE" id="PS50135"/>
    </source>
</evidence>
<dbReference type="PANTHER" id="PTHR20930:SF0">
    <property type="entry name" value="PROTEIN ILRUN"/>
    <property type="match status" value="1"/>
</dbReference>
<comment type="similarity">
    <text evidence="3">Belongs to the CASC3 family.</text>
</comment>
<comment type="caution">
    <text evidence="19">The sequence shown here is derived from an EMBL/GenBank/DDBJ whole genome shotgun (WGS) entry which is preliminary data.</text>
</comment>
<feature type="compositionally biased region" description="Basic and acidic residues" evidence="17">
    <location>
        <begin position="114"/>
        <end position="126"/>
    </location>
</feature>